<protein>
    <submittedName>
        <fullName evidence="1">Uncharacterized protein</fullName>
    </submittedName>
</protein>
<accession>A0A7D9IWG1</accession>
<comment type="caution">
    <text evidence="1">The sequence shown here is derived from an EMBL/GenBank/DDBJ whole genome shotgun (WGS) entry which is preliminary data.</text>
</comment>
<dbReference type="Proteomes" id="UP001152795">
    <property type="component" value="Unassembled WGS sequence"/>
</dbReference>
<dbReference type="AlphaFoldDB" id="A0A7D9IWG1"/>
<sequence>MDEIDEELFEVDNSCGQNDLETSSTLLENVNAACPVQLMLLVVMWSMRYLNLTQPLEFLPNMKSLIFCSKLKLENLGASTVSARTLPPSPVIQPQQQTFQPISRPNIIPRPSAILKSPDHHFFGTNSQPCSSIPSI</sequence>
<evidence type="ECO:0000313" key="2">
    <source>
        <dbReference type="Proteomes" id="UP001152795"/>
    </source>
</evidence>
<dbReference type="EMBL" id="CACRXK020009786">
    <property type="protein sequence ID" value="CAB4017957.1"/>
    <property type="molecule type" value="Genomic_DNA"/>
</dbReference>
<reference evidence="1" key="1">
    <citation type="submission" date="2020-04" db="EMBL/GenBank/DDBJ databases">
        <authorList>
            <person name="Alioto T."/>
            <person name="Alioto T."/>
            <person name="Gomez Garrido J."/>
        </authorList>
    </citation>
    <scope>NUCLEOTIDE SEQUENCE</scope>
    <source>
        <strain evidence="1">A484AB</strain>
    </source>
</reference>
<gene>
    <name evidence="1" type="ORF">PACLA_8A052129</name>
</gene>
<evidence type="ECO:0000313" key="1">
    <source>
        <dbReference type="EMBL" id="CAB4017957.1"/>
    </source>
</evidence>
<name>A0A7D9IWG1_PARCT</name>
<keyword evidence="2" id="KW-1185">Reference proteome</keyword>
<organism evidence="1 2">
    <name type="scientific">Paramuricea clavata</name>
    <name type="common">Red gorgonian</name>
    <name type="synonym">Violescent sea-whip</name>
    <dbReference type="NCBI Taxonomy" id="317549"/>
    <lineage>
        <taxon>Eukaryota</taxon>
        <taxon>Metazoa</taxon>
        <taxon>Cnidaria</taxon>
        <taxon>Anthozoa</taxon>
        <taxon>Octocorallia</taxon>
        <taxon>Malacalcyonacea</taxon>
        <taxon>Plexauridae</taxon>
        <taxon>Paramuricea</taxon>
    </lineage>
</organism>
<proteinExistence type="predicted"/>